<keyword evidence="2" id="KW-1185">Reference proteome</keyword>
<dbReference type="Proteomes" id="UP001501676">
    <property type="component" value="Unassembled WGS sequence"/>
</dbReference>
<name>A0ABP6T2E7_9ACTN</name>
<dbReference type="EMBL" id="BAAAYN010000029">
    <property type="protein sequence ID" value="GAA3390729.1"/>
    <property type="molecule type" value="Genomic_DNA"/>
</dbReference>
<evidence type="ECO:0008006" key="3">
    <source>
        <dbReference type="Google" id="ProtNLM"/>
    </source>
</evidence>
<organism evidence="1 2">
    <name type="scientific">Cryptosporangium minutisporangium</name>
    <dbReference type="NCBI Taxonomy" id="113569"/>
    <lineage>
        <taxon>Bacteria</taxon>
        <taxon>Bacillati</taxon>
        <taxon>Actinomycetota</taxon>
        <taxon>Actinomycetes</taxon>
        <taxon>Cryptosporangiales</taxon>
        <taxon>Cryptosporangiaceae</taxon>
        <taxon>Cryptosporangium</taxon>
    </lineage>
</organism>
<accession>A0ABP6T2E7</accession>
<gene>
    <name evidence="1" type="ORF">GCM10020369_45810</name>
</gene>
<dbReference type="RefSeq" id="WP_345730229.1">
    <property type="nucleotide sequence ID" value="NZ_BAAAYN010000029.1"/>
</dbReference>
<reference evidence="2" key="1">
    <citation type="journal article" date="2019" name="Int. J. Syst. Evol. Microbiol.">
        <title>The Global Catalogue of Microorganisms (GCM) 10K type strain sequencing project: providing services to taxonomists for standard genome sequencing and annotation.</title>
        <authorList>
            <consortium name="The Broad Institute Genomics Platform"/>
            <consortium name="The Broad Institute Genome Sequencing Center for Infectious Disease"/>
            <person name="Wu L."/>
            <person name="Ma J."/>
        </authorList>
    </citation>
    <scope>NUCLEOTIDE SEQUENCE [LARGE SCALE GENOMIC DNA]</scope>
    <source>
        <strain evidence="2">JCM 9458</strain>
    </source>
</reference>
<sequence>MAERTLLRAVLEQRGWASWPVFEMQFSDAARRVAERTAAVPMSISQATFKRWLSGERDPRSLAGVVLEEMLGVETELLFRPAPSHDVVLPRPLGLATRAAALALDARWGNSLLSPACPAAGVDGSWRMEGLGLFDGTSVAAQAYEATALPDDLVGIGPDDYPHLRTFVRPLRRALVLASLGAGHGTGLFVRDAAHVRRHLEAERPVDVLPIPAAYRLDDLTYGLIWALTNLDDGLSADDAALRTGAADLDTQLVRPLSAIARAAFPGLSAVGAAWLGSRHCARHTIHRLPEMVDTLALWNRDCRGEEAAAWLFFRHQHDVVGAARGRLADSRASVGSAFCVPAAAVKDSPVFERLLLFLAIAWLESCAVPTWVCAEPEYAQVDGFVLVPGRRAVVTNWLRTPDVCHVDVTDRKAQLREYADAVGHARAHTVAAGATPAARLRSLADYLELDWSWVTRRCRELSEYGLVDMLRPRSRLLTLSQVDFVLAFLGKLDADV</sequence>
<evidence type="ECO:0000313" key="1">
    <source>
        <dbReference type="EMBL" id="GAA3390729.1"/>
    </source>
</evidence>
<proteinExistence type="predicted"/>
<evidence type="ECO:0000313" key="2">
    <source>
        <dbReference type="Proteomes" id="UP001501676"/>
    </source>
</evidence>
<comment type="caution">
    <text evidence="1">The sequence shown here is derived from an EMBL/GenBank/DDBJ whole genome shotgun (WGS) entry which is preliminary data.</text>
</comment>
<protein>
    <recommendedName>
        <fullName evidence="3">Transcriptional regulator</fullName>
    </recommendedName>
</protein>